<evidence type="ECO:0000256" key="1">
    <source>
        <dbReference type="SAM" id="MobiDB-lite"/>
    </source>
</evidence>
<dbReference type="Proteomes" id="UP000054564">
    <property type="component" value="Unassembled WGS sequence"/>
</dbReference>
<feature type="region of interest" description="Disordered" evidence="1">
    <location>
        <begin position="128"/>
        <end position="148"/>
    </location>
</feature>
<protein>
    <submittedName>
        <fullName evidence="2">Uncharacterized protein</fullName>
    </submittedName>
</protein>
<reference evidence="3" key="1">
    <citation type="submission" date="2014-03" db="EMBL/GenBank/DDBJ databases">
        <title>The Genome Sequence of Puccinia striiformis f. sp. tritici PST-78.</title>
        <authorList>
            <consortium name="The Broad Institute Genome Sequencing Platform"/>
            <person name="Cuomo C."/>
            <person name="Hulbert S."/>
            <person name="Chen X."/>
            <person name="Walker B."/>
            <person name="Young S.K."/>
            <person name="Zeng Q."/>
            <person name="Gargeya S."/>
            <person name="Fitzgerald M."/>
            <person name="Haas B."/>
            <person name="Abouelleil A."/>
            <person name="Alvarado L."/>
            <person name="Arachchi H.M."/>
            <person name="Berlin A.M."/>
            <person name="Chapman S.B."/>
            <person name="Goldberg J."/>
            <person name="Griggs A."/>
            <person name="Gujja S."/>
            <person name="Hansen M."/>
            <person name="Howarth C."/>
            <person name="Imamovic A."/>
            <person name="Larimer J."/>
            <person name="McCowan C."/>
            <person name="Montmayeur A."/>
            <person name="Murphy C."/>
            <person name="Neiman D."/>
            <person name="Pearson M."/>
            <person name="Priest M."/>
            <person name="Roberts A."/>
            <person name="Saif S."/>
            <person name="Shea T."/>
            <person name="Sisk P."/>
            <person name="Sykes S."/>
            <person name="Wortman J."/>
            <person name="Nusbaum C."/>
            <person name="Birren B."/>
        </authorList>
    </citation>
    <scope>NUCLEOTIDE SEQUENCE [LARGE SCALE GENOMIC DNA]</scope>
    <source>
        <strain evidence="3">race PST-78</strain>
    </source>
</reference>
<feature type="compositionally biased region" description="Basic and acidic residues" evidence="1">
    <location>
        <begin position="135"/>
        <end position="148"/>
    </location>
</feature>
<feature type="compositionally biased region" description="Basic and acidic residues" evidence="1">
    <location>
        <begin position="15"/>
        <end position="24"/>
    </location>
</feature>
<dbReference type="EMBL" id="AJIL01000049">
    <property type="protein sequence ID" value="KNE99107.1"/>
    <property type="molecule type" value="Genomic_DNA"/>
</dbReference>
<comment type="caution">
    <text evidence="2">The sequence shown here is derived from an EMBL/GenBank/DDBJ whole genome shotgun (WGS) entry which is preliminary data.</text>
</comment>
<evidence type="ECO:0000313" key="2">
    <source>
        <dbReference type="EMBL" id="KNE99107.1"/>
    </source>
</evidence>
<gene>
    <name evidence="2" type="ORF">PSTG_07587</name>
</gene>
<evidence type="ECO:0000313" key="3">
    <source>
        <dbReference type="Proteomes" id="UP000054564"/>
    </source>
</evidence>
<dbReference type="AlphaFoldDB" id="A0A0L0VII8"/>
<name>A0A0L0VII8_9BASI</name>
<organism evidence="2 3">
    <name type="scientific">Puccinia striiformis f. sp. tritici PST-78</name>
    <dbReference type="NCBI Taxonomy" id="1165861"/>
    <lineage>
        <taxon>Eukaryota</taxon>
        <taxon>Fungi</taxon>
        <taxon>Dikarya</taxon>
        <taxon>Basidiomycota</taxon>
        <taxon>Pucciniomycotina</taxon>
        <taxon>Pucciniomycetes</taxon>
        <taxon>Pucciniales</taxon>
        <taxon>Pucciniaceae</taxon>
        <taxon>Puccinia</taxon>
    </lineage>
</organism>
<sequence>MGDEQGSPDSFATDHTVEQDQIHPEKIVHKYEYNPLRTVVPEREHNSVDHQLDFAGHSNDMGELPGNLLSKALFVDHVYTHHTKTSSDFLLACTIGRQSKDQHKATETALSTVATGDLIHHVGKTVDQEVGNSLPREKTQPEADKEDRIQCPYRNDQGCNRTATLAKAKSLVVHINAHIYPKRCNDHFLTHFIHKKWS</sequence>
<accession>A0A0L0VII8</accession>
<keyword evidence="3" id="KW-1185">Reference proteome</keyword>
<proteinExistence type="predicted"/>
<feature type="region of interest" description="Disordered" evidence="1">
    <location>
        <begin position="1"/>
        <end position="24"/>
    </location>
</feature>